<dbReference type="EMBL" id="JH660645">
    <property type="protein sequence ID" value="EIM28026.1"/>
    <property type="molecule type" value="Genomic_DNA"/>
</dbReference>
<accession>I4YVN4</accession>
<sequence>MERSHSKHADNDESFSGFDQIDAVLRDSADGTDVAVIAEKYNLPVSIIYQWRALFLPGFKHRQQLKALEEENAQLKQFITDAMSDGIAAKAHILNQLNSNLRERIRPRRSPDLGQHPPEKGHCGEESEKPA</sequence>
<gene>
    <name evidence="2" type="ORF">MicloDRAFT_00046030</name>
</gene>
<evidence type="ECO:0008006" key="4">
    <source>
        <dbReference type="Google" id="ProtNLM"/>
    </source>
</evidence>
<protein>
    <recommendedName>
        <fullName evidence="4">Transposase</fullName>
    </recommendedName>
</protein>
<dbReference type="InterPro" id="IPR009057">
    <property type="entry name" value="Homeodomain-like_sf"/>
</dbReference>
<feature type="compositionally biased region" description="Basic and acidic residues" evidence="1">
    <location>
        <begin position="117"/>
        <end position="131"/>
    </location>
</feature>
<name>I4YVN4_9HYPH</name>
<organism evidence="2 3">
    <name type="scientific">Microvirga lotononidis</name>
    <dbReference type="NCBI Taxonomy" id="864069"/>
    <lineage>
        <taxon>Bacteria</taxon>
        <taxon>Pseudomonadati</taxon>
        <taxon>Pseudomonadota</taxon>
        <taxon>Alphaproteobacteria</taxon>
        <taxon>Hyphomicrobiales</taxon>
        <taxon>Methylobacteriaceae</taxon>
        <taxon>Microvirga</taxon>
    </lineage>
</organism>
<feature type="region of interest" description="Disordered" evidence="1">
    <location>
        <begin position="102"/>
        <end position="131"/>
    </location>
</feature>
<dbReference type="SUPFAM" id="SSF46689">
    <property type="entry name" value="Homeodomain-like"/>
    <property type="match status" value="1"/>
</dbReference>
<proteinExistence type="predicted"/>
<evidence type="ECO:0000313" key="3">
    <source>
        <dbReference type="Proteomes" id="UP000003947"/>
    </source>
</evidence>
<dbReference type="PATRIC" id="fig|864069.3.peg.4961"/>
<evidence type="ECO:0000313" key="2">
    <source>
        <dbReference type="EMBL" id="EIM28026.1"/>
    </source>
</evidence>
<dbReference type="RefSeq" id="WP_009764076.1">
    <property type="nucleotide sequence ID" value="NZ_CP141048.1"/>
</dbReference>
<dbReference type="AlphaFoldDB" id="I4YVN4"/>
<reference evidence="2 3" key="1">
    <citation type="submission" date="2012-02" db="EMBL/GenBank/DDBJ databases">
        <title>Improved High-Quality Draft sequence of Microvirga sp. WSM3557.</title>
        <authorList>
            <consortium name="US DOE Joint Genome Institute"/>
            <person name="Lucas S."/>
            <person name="Han J."/>
            <person name="Lapidus A."/>
            <person name="Cheng J.-F."/>
            <person name="Goodwin L."/>
            <person name="Pitluck S."/>
            <person name="Peters L."/>
            <person name="Zhang X."/>
            <person name="Detter J.C."/>
            <person name="Han C."/>
            <person name="Tapia R."/>
            <person name="Land M."/>
            <person name="Hauser L."/>
            <person name="Kyrpides N."/>
            <person name="Ivanova N."/>
            <person name="Pagani I."/>
            <person name="Brau L."/>
            <person name="Yates R."/>
            <person name="O'Hara G."/>
            <person name="Rui T."/>
            <person name="Howieson J."/>
            <person name="Reeve W."/>
            <person name="Woyke T."/>
        </authorList>
    </citation>
    <scope>NUCLEOTIDE SEQUENCE [LARGE SCALE GENOMIC DNA]</scope>
    <source>
        <strain evidence="2 3">WSM3557</strain>
    </source>
</reference>
<dbReference type="OrthoDB" id="9816028at2"/>
<keyword evidence="3" id="KW-1185">Reference proteome</keyword>
<evidence type="ECO:0000256" key="1">
    <source>
        <dbReference type="SAM" id="MobiDB-lite"/>
    </source>
</evidence>
<dbReference type="HOGENOM" id="CLU_1925157_0_0_5"/>
<dbReference type="Proteomes" id="UP000003947">
    <property type="component" value="Unassembled WGS sequence"/>
</dbReference>